<dbReference type="PANTHER" id="PTHR10057:SF0">
    <property type="entry name" value="TRANSLOCATOR PROTEIN"/>
    <property type="match status" value="1"/>
</dbReference>
<evidence type="ECO:0000256" key="1">
    <source>
        <dbReference type="ARBA" id="ARBA00004141"/>
    </source>
</evidence>
<accession>A0A5B8V183</accession>
<dbReference type="GO" id="GO:0033013">
    <property type="term" value="P:tetrapyrrole metabolic process"/>
    <property type="evidence" value="ECO:0007669"/>
    <property type="project" value="UniProtKB-ARBA"/>
</dbReference>
<keyword evidence="3 6" id="KW-0812">Transmembrane</keyword>
<dbReference type="InterPro" id="IPR038330">
    <property type="entry name" value="TspO/MBR-related_sf"/>
</dbReference>
<sequence length="164" mass="19047">METTHQKKIQYLPLAISIIITLFIGFAASFFTRPEISGWFVTLKKPSFNPPNWVFAPVWTTLYILIGISAYLVWKRRDDSGIFKVTAAVYVIQLILNFSWSLVFFRMHELLGALIVIKLLWLMILATIIYFGKFSKVASWLLVPYLLWVSFATVLNFSIYLLNR</sequence>
<name>A0A5B8V183_9SPHI</name>
<keyword evidence="4 6" id="KW-1133">Transmembrane helix</keyword>
<dbReference type="GO" id="GO:0016020">
    <property type="term" value="C:membrane"/>
    <property type="evidence" value="ECO:0007669"/>
    <property type="project" value="UniProtKB-SubCell"/>
</dbReference>
<evidence type="ECO:0000256" key="2">
    <source>
        <dbReference type="ARBA" id="ARBA00007524"/>
    </source>
</evidence>
<dbReference type="InterPro" id="IPR004307">
    <property type="entry name" value="TspO_MBR"/>
</dbReference>
<dbReference type="RefSeq" id="WP_147033781.1">
    <property type="nucleotide sequence ID" value="NZ_CP042436.1"/>
</dbReference>
<dbReference type="CDD" id="cd15904">
    <property type="entry name" value="TSPO_MBR"/>
    <property type="match status" value="1"/>
</dbReference>
<dbReference type="OrthoDB" id="9795496at2"/>
<dbReference type="Gene3D" id="1.20.1260.100">
    <property type="entry name" value="TspO/MBR protein"/>
    <property type="match status" value="1"/>
</dbReference>
<evidence type="ECO:0000256" key="5">
    <source>
        <dbReference type="ARBA" id="ARBA00023136"/>
    </source>
</evidence>
<reference evidence="7 8" key="1">
    <citation type="journal article" date="2017" name="Curr. Microbiol.">
        <title>Mucilaginibacter ginsenosidivorans sp. nov., Isolated from Soil of Ginseng Field.</title>
        <authorList>
            <person name="Kim M.M."/>
            <person name="Siddiqi M.Z."/>
            <person name="Im W.T."/>
        </authorList>
    </citation>
    <scope>NUCLEOTIDE SEQUENCE [LARGE SCALE GENOMIC DNA]</scope>
    <source>
        <strain evidence="7 8">Gsoil 3017</strain>
    </source>
</reference>
<evidence type="ECO:0000313" key="8">
    <source>
        <dbReference type="Proteomes" id="UP000321479"/>
    </source>
</evidence>
<feature type="transmembrane region" description="Helical" evidence="6">
    <location>
        <begin position="85"/>
        <end position="105"/>
    </location>
</feature>
<comment type="similarity">
    <text evidence="2">Belongs to the TspO/BZRP family.</text>
</comment>
<proteinExistence type="inferred from homology"/>
<dbReference type="FunFam" id="1.20.1260.100:FF:000001">
    <property type="entry name" value="translocator protein 2"/>
    <property type="match status" value="1"/>
</dbReference>
<feature type="transmembrane region" description="Helical" evidence="6">
    <location>
        <begin position="52"/>
        <end position="73"/>
    </location>
</feature>
<dbReference type="PANTHER" id="PTHR10057">
    <property type="entry name" value="PERIPHERAL-TYPE BENZODIAZEPINE RECEPTOR"/>
    <property type="match status" value="1"/>
</dbReference>
<dbReference type="KEGG" id="mgin:FRZ54_21040"/>
<comment type="subcellular location">
    <subcellularLocation>
        <location evidence="1">Membrane</location>
        <topology evidence="1">Multi-pass membrane protein</topology>
    </subcellularLocation>
</comment>
<dbReference type="Pfam" id="PF03073">
    <property type="entry name" value="TspO_MBR"/>
    <property type="match status" value="1"/>
</dbReference>
<evidence type="ECO:0000256" key="3">
    <source>
        <dbReference type="ARBA" id="ARBA00022692"/>
    </source>
</evidence>
<evidence type="ECO:0000256" key="4">
    <source>
        <dbReference type="ARBA" id="ARBA00022989"/>
    </source>
</evidence>
<keyword evidence="5 6" id="KW-0472">Membrane</keyword>
<feature type="transmembrane region" description="Helical" evidence="6">
    <location>
        <begin position="12"/>
        <end position="32"/>
    </location>
</feature>
<evidence type="ECO:0000256" key="6">
    <source>
        <dbReference type="SAM" id="Phobius"/>
    </source>
</evidence>
<dbReference type="EMBL" id="CP042436">
    <property type="protein sequence ID" value="QEC64948.1"/>
    <property type="molecule type" value="Genomic_DNA"/>
</dbReference>
<gene>
    <name evidence="7" type="ORF">FRZ54_21040</name>
</gene>
<keyword evidence="8" id="KW-1185">Reference proteome</keyword>
<dbReference type="Proteomes" id="UP000321479">
    <property type="component" value="Chromosome"/>
</dbReference>
<organism evidence="7 8">
    <name type="scientific">Mucilaginibacter ginsenosidivorans</name>
    <dbReference type="NCBI Taxonomy" id="398053"/>
    <lineage>
        <taxon>Bacteria</taxon>
        <taxon>Pseudomonadati</taxon>
        <taxon>Bacteroidota</taxon>
        <taxon>Sphingobacteriia</taxon>
        <taxon>Sphingobacteriales</taxon>
        <taxon>Sphingobacteriaceae</taxon>
        <taxon>Mucilaginibacter</taxon>
    </lineage>
</organism>
<dbReference type="AlphaFoldDB" id="A0A5B8V183"/>
<feature type="transmembrane region" description="Helical" evidence="6">
    <location>
        <begin position="111"/>
        <end position="131"/>
    </location>
</feature>
<protein>
    <submittedName>
        <fullName evidence="7">Tryptophan-rich sensory protein</fullName>
    </submittedName>
</protein>
<dbReference type="PIRSF" id="PIRSF005859">
    <property type="entry name" value="PBR"/>
    <property type="match status" value="1"/>
</dbReference>
<evidence type="ECO:0000313" key="7">
    <source>
        <dbReference type="EMBL" id="QEC64948.1"/>
    </source>
</evidence>
<feature type="transmembrane region" description="Helical" evidence="6">
    <location>
        <begin position="138"/>
        <end position="162"/>
    </location>
</feature>